<evidence type="ECO:0000313" key="1">
    <source>
        <dbReference type="EMBL" id="OLP80813.1"/>
    </source>
</evidence>
<sequence length="209" mass="22947">MALRAYGNWLYKTGGTLHELRHAILAAQRQYLHLKPLSSIVWELVSRWEHLEPPAHRVPIPEPISQAIVALAWCTGFRAFAGVTLLAFYGLGRIGEVLATTRADLLLPGADLWDQGDDVFLRLGSSKTSTRGRGRVQHLKITDRAAIRLIVAAFQDVDPERLKHQSTLEYYLQEVGAITALNALGDTATRKIKAAAATYAAVSVAAVNQ</sequence>
<accession>A0A1Q9CD05</accession>
<keyword evidence="2" id="KW-1185">Reference proteome</keyword>
<organism evidence="1 2">
    <name type="scientific">Symbiodinium microadriaticum</name>
    <name type="common">Dinoflagellate</name>
    <name type="synonym">Zooxanthella microadriatica</name>
    <dbReference type="NCBI Taxonomy" id="2951"/>
    <lineage>
        <taxon>Eukaryota</taxon>
        <taxon>Sar</taxon>
        <taxon>Alveolata</taxon>
        <taxon>Dinophyceae</taxon>
        <taxon>Suessiales</taxon>
        <taxon>Symbiodiniaceae</taxon>
        <taxon>Symbiodinium</taxon>
    </lineage>
</organism>
<evidence type="ECO:0000313" key="2">
    <source>
        <dbReference type="Proteomes" id="UP000186817"/>
    </source>
</evidence>
<gene>
    <name evidence="1" type="ORF">AK812_SmicGene38724</name>
</gene>
<dbReference type="EMBL" id="LSRX01001343">
    <property type="protein sequence ID" value="OLP80813.1"/>
    <property type="molecule type" value="Genomic_DNA"/>
</dbReference>
<dbReference type="OrthoDB" id="414943at2759"/>
<protein>
    <submittedName>
        <fullName evidence="1">Uncharacterized protein</fullName>
    </submittedName>
</protein>
<comment type="caution">
    <text evidence="1">The sequence shown here is derived from an EMBL/GenBank/DDBJ whole genome shotgun (WGS) entry which is preliminary data.</text>
</comment>
<dbReference type="Proteomes" id="UP000186817">
    <property type="component" value="Unassembled WGS sequence"/>
</dbReference>
<reference evidence="1 2" key="1">
    <citation type="submission" date="2016-02" db="EMBL/GenBank/DDBJ databases">
        <title>Genome analysis of coral dinoflagellate symbionts highlights evolutionary adaptations to a symbiotic lifestyle.</title>
        <authorList>
            <person name="Aranda M."/>
            <person name="Li Y."/>
            <person name="Liew Y.J."/>
            <person name="Baumgarten S."/>
            <person name="Simakov O."/>
            <person name="Wilson M."/>
            <person name="Piel J."/>
            <person name="Ashoor H."/>
            <person name="Bougouffa S."/>
            <person name="Bajic V.B."/>
            <person name="Ryu T."/>
            <person name="Ravasi T."/>
            <person name="Bayer T."/>
            <person name="Micklem G."/>
            <person name="Kim H."/>
            <person name="Bhak J."/>
            <person name="Lajeunesse T.C."/>
            <person name="Voolstra C.R."/>
        </authorList>
    </citation>
    <scope>NUCLEOTIDE SEQUENCE [LARGE SCALE GENOMIC DNA]</scope>
    <source>
        <strain evidence="1 2">CCMP2467</strain>
    </source>
</reference>
<proteinExistence type="predicted"/>
<name>A0A1Q9CD05_SYMMI</name>
<dbReference type="AlphaFoldDB" id="A0A1Q9CD05"/>